<evidence type="ECO:0000259" key="8">
    <source>
        <dbReference type="Pfam" id="PF09770"/>
    </source>
</evidence>
<evidence type="ECO:0000256" key="7">
    <source>
        <dbReference type="SAM" id="MobiDB-lite"/>
    </source>
</evidence>
<dbReference type="GO" id="GO:0000290">
    <property type="term" value="P:deadenylation-dependent decapping of nuclear-transcribed mRNA"/>
    <property type="evidence" value="ECO:0007669"/>
    <property type="project" value="InterPro"/>
</dbReference>
<gene>
    <name evidence="9" type="ORF">N335_11597</name>
</gene>
<keyword evidence="6" id="KW-0539">Nucleus</keyword>
<evidence type="ECO:0000256" key="4">
    <source>
        <dbReference type="ARBA" id="ARBA00022490"/>
    </source>
</evidence>
<dbReference type="EMBL" id="KK462269">
    <property type="protein sequence ID" value="KFQ79851.1"/>
    <property type="molecule type" value="Genomic_DNA"/>
</dbReference>
<evidence type="ECO:0000256" key="5">
    <source>
        <dbReference type="ARBA" id="ARBA00022884"/>
    </source>
</evidence>
<name>A0A091TPM8_PHALP</name>
<accession>A0A091TPM8</accession>
<evidence type="ECO:0000313" key="9">
    <source>
        <dbReference type="EMBL" id="KFQ79851.1"/>
    </source>
</evidence>
<dbReference type="InterPro" id="IPR019167">
    <property type="entry name" value="PAT1_dom"/>
</dbReference>
<dbReference type="PANTHER" id="PTHR21551:SF3">
    <property type="entry name" value="PROTEIN PAT1 HOMOLOG 2"/>
    <property type="match status" value="1"/>
</dbReference>
<protein>
    <submittedName>
        <fullName evidence="9">Protein PAT1 2</fullName>
    </submittedName>
</protein>
<dbReference type="GO" id="GO:0000932">
    <property type="term" value="C:P-body"/>
    <property type="evidence" value="ECO:0007669"/>
    <property type="project" value="TreeGrafter"/>
</dbReference>
<dbReference type="AlphaFoldDB" id="A0A091TPM8"/>
<dbReference type="InterPro" id="IPR039900">
    <property type="entry name" value="Pat1-like"/>
</dbReference>
<evidence type="ECO:0000256" key="2">
    <source>
        <dbReference type="ARBA" id="ARBA00004496"/>
    </source>
</evidence>
<dbReference type="PANTHER" id="PTHR21551">
    <property type="entry name" value="TOPOISOMERASE II-ASSOCIATED PROTEIN PAT1"/>
    <property type="match status" value="1"/>
</dbReference>
<dbReference type="GO" id="GO:0005634">
    <property type="term" value="C:nucleus"/>
    <property type="evidence" value="ECO:0007669"/>
    <property type="project" value="UniProtKB-SubCell"/>
</dbReference>
<dbReference type="PhylomeDB" id="A0A091TPM8"/>
<organism evidence="9 10">
    <name type="scientific">Phaethon lepturus</name>
    <name type="common">White-tailed tropicbird</name>
    <dbReference type="NCBI Taxonomy" id="97097"/>
    <lineage>
        <taxon>Eukaryota</taxon>
        <taxon>Metazoa</taxon>
        <taxon>Chordata</taxon>
        <taxon>Craniata</taxon>
        <taxon>Vertebrata</taxon>
        <taxon>Euteleostomi</taxon>
        <taxon>Archelosauria</taxon>
        <taxon>Archosauria</taxon>
        <taxon>Dinosauria</taxon>
        <taxon>Saurischia</taxon>
        <taxon>Theropoda</taxon>
        <taxon>Coelurosauria</taxon>
        <taxon>Aves</taxon>
        <taxon>Neognathae</taxon>
        <taxon>Neoaves</taxon>
        <taxon>Phaethontimorphae</taxon>
        <taxon>Phaethontiformes</taxon>
        <taxon>Phaethontidae</taxon>
        <taxon>Phaethon</taxon>
    </lineage>
</organism>
<dbReference type="Proteomes" id="UP000053638">
    <property type="component" value="Unassembled WGS sequence"/>
</dbReference>
<keyword evidence="10" id="KW-1185">Reference proteome</keyword>
<dbReference type="GO" id="GO:0033962">
    <property type="term" value="P:P-body assembly"/>
    <property type="evidence" value="ECO:0007669"/>
    <property type="project" value="TreeGrafter"/>
</dbReference>
<sequence>EPNDLGDPAVMRAVQSKPTLESQDSAVLDSRIGACWAEFGKEDVLAMDPAVWGSCPSSIPPHHVLEDKAILQVLERPPPSTNMALDFLSSSMQRSYGSSPRLKRPDFRLMSPKSFPQRFLRQQSPLVPRSPCSPRPFTPAHRPSPLFASNQTAGYASPTPFRPMSPNISGPPRPFAMHFGPMSPSLDPALFFSPSASGQLNLSTPSHMTQLHPQHQRILTQRQQQGGQVQSISPKKLWSPKVDPYSGLMTSKEKDWVIKVEMIQLQSENIDDDYYYQMYYHRLERKQAEEELLGGRNKQEPPKLVTPFIQKVETYDSVVRIAGSLGQVAVSTCYSPRRAIDAVHHALVEEVALSGAGCNCCAFLSPLLKAAGSHRLRALHRIEKLFLQLLEVEETQRKMSLAPEEQQPCCQEQKGQEVDHIYQALKIRACSSEEEAEDEFLQLLCVRKGKKLTARLLPHLTQEQAEKILLTITHHLPFLMKKDVDGAGAVTGQMVSDPCSPLCPAQSLPLLYSPLNEVVGGMTFSKLIKVLQEMSRLLPESPELPLAMALKNQFGISLLYSLLSHGERLLSSDVPLEPCSGDFETWTDTVFLVARELSQVPKTLLVEPLFLPSNLLSLFCRYLDKQTIHHLEAKMECSPLPAEAAMLC</sequence>
<evidence type="ECO:0000313" key="10">
    <source>
        <dbReference type="Proteomes" id="UP000053638"/>
    </source>
</evidence>
<feature type="region of interest" description="Disordered" evidence="7">
    <location>
        <begin position="123"/>
        <end position="154"/>
    </location>
</feature>
<feature type="non-terminal residue" evidence="9">
    <location>
        <position position="648"/>
    </location>
</feature>
<comment type="subcellular location">
    <subcellularLocation>
        <location evidence="2">Cytoplasm</location>
    </subcellularLocation>
    <subcellularLocation>
        <location evidence="1">Nucleus</location>
    </subcellularLocation>
</comment>
<dbReference type="Pfam" id="PF09770">
    <property type="entry name" value="PAT1"/>
    <property type="match status" value="1"/>
</dbReference>
<proteinExistence type="inferred from homology"/>
<keyword evidence="5" id="KW-0694">RNA-binding</keyword>
<keyword evidence="4" id="KW-0963">Cytoplasm</keyword>
<dbReference type="GO" id="GO:0003723">
    <property type="term" value="F:RNA binding"/>
    <property type="evidence" value="ECO:0007669"/>
    <property type="project" value="UniProtKB-KW"/>
</dbReference>
<feature type="non-terminal residue" evidence="9">
    <location>
        <position position="1"/>
    </location>
</feature>
<reference evidence="9 10" key="1">
    <citation type="submission" date="2014-04" db="EMBL/GenBank/DDBJ databases">
        <title>Genome evolution of avian class.</title>
        <authorList>
            <person name="Zhang G."/>
            <person name="Li C."/>
        </authorList>
    </citation>
    <scope>NUCLEOTIDE SEQUENCE [LARGE SCALE GENOMIC DNA]</scope>
    <source>
        <strain evidence="9">BGI_N335</strain>
    </source>
</reference>
<evidence type="ECO:0000256" key="1">
    <source>
        <dbReference type="ARBA" id="ARBA00004123"/>
    </source>
</evidence>
<evidence type="ECO:0000256" key="3">
    <source>
        <dbReference type="ARBA" id="ARBA00009138"/>
    </source>
</evidence>
<feature type="domain" description="mRNA decay factor PAT1" evidence="8">
    <location>
        <begin position="321"/>
        <end position="477"/>
    </location>
</feature>
<comment type="similarity">
    <text evidence="3">Belongs to the PAT1 family.</text>
</comment>
<evidence type="ECO:0000256" key="6">
    <source>
        <dbReference type="ARBA" id="ARBA00023242"/>
    </source>
</evidence>